<organism evidence="1 2">
    <name type="scientific">Globodera pallida</name>
    <name type="common">Potato cyst nematode worm</name>
    <name type="synonym">Heterodera pallida</name>
    <dbReference type="NCBI Taxonomy" id="36090"/>
    <lineage>
        <taxon>Eukaryota</taxon>
        <taxon>Metazoa</taxon>
        <taxon>Ecdysozoa</taxon>
        <taxon>Nematoda</taxon>
        <taxon>Chromadorea</taxon>
        <taxon>Rhabditida</taxon>
        <taxon>Tylenchina</taxon>
        <taxon>Tylenchomorpha</taxon>
        <taxon>Tylenchoidea</taxon>
        <taxon>Heteroderidae</taxon>
        <taxon>Heteroderinae</taxon>
        <taxon>Globodera</taxon>
    </lineage>
</organism>
<reference evidence="1" key="1">
    <citation type="submission" date="2013-12" db="EMBL/GenBank/DDBJ databases">
        <authorList>
            <person name="Aslett M."/>
        </authorList>
    </citation>
    <scope>NUCLEOTIDE SEQUENCE [LARGE SCALE GENOMIC DNA]</scope>
    <source>
        <strain evidence="1">Lindley</strain>
    </source>
</reference>
<reference evidence="1" key="2">
    <citation type="submission" date="2014-05" db="EMBL/GenBank/DDBJ databases">
        <title>The genome and life-stage specific transcriptomes of Globodera pallida elucidate key aspects of plant parasitism by a cyst nematode.</title>
        <authorList>
            <person name="Cotton J.A."/>
            <person name="Lilley C.J."/>
            <person name="Jones L.M."/>
            <person name="Kikuchi T."/>
            <person name="Reid A.J."/>
            <person name="Thorpe P."/>
            <person name="Tsai I.J."/>
            <person name="Beasley H."/>
            <person name="Blok V."/>
            <person name="Cock P.J.A."/>
            <person name="Van den Akker S.E."/>
            <person name="Holroyd N."/>
            <person name="Hunt M."/>
            <person name="Mantelin S."/>
            <person name="Naghra H."/>
            <person name="Pain A."/>
            <person name="Palomares-Rius J.E."/>
            <person name="Zarowiecki M."/>
            <person name="Berriman M."/>
            <person name="Jones J.T."/>
            <person name="Urwin P.E."/>
        </authorList>
    </citation>
    <scope>NUCLEOTIDE SEQUENCE [LARGE SCALE GENOMIC DNA]</scope>
    <source>
        <strain evidence="1">Lindley</strain>
    </source>
</reference>
<accession>A0A183C849</accession>
<protein>
    <submittedName>
        <fullName evidence="2">Transposase</fullName>
    </submittedName>
</protein>
<sequence length="75" mass="8290">MFICYYPPAEHAIMDDSSVAQMLGINHSEKIVLAGYSFNDPRQTFGLYYVITVCTLADAQFSAHTSVPVHFSASN</sequence>
<reference evidence="2" key="3">
    <citation type="submission" date="2016-06" db="UniProtKB">
        <authorList>
            <consortium name="WormBaseParasite"/>
        </authorList>
    </citation>
    <scope>IDENTIFICATION</scope>
</reference>
<dbReference type="WBParaSite" id="GPLIN_000904500">
    <property type="protein sequence ID" value="GPLIN_000904500"/>
    <property type="gene ID" value="GPLIN_000904500"/>
</dbReference>
<keyword evidence="1" id="KW-1185">Reference proteome</keyword>
<dbReference type="AlphaFoldDB" id="A0A183C849"/>
<dbReference type="Proteomes" id="UP000050741">
    <property type="component" value="Unassembled WGS sequence"/>
</dbReference>
<evidence type="ECO:0000313" key="1">
    <source>
        <dbReference type="Proteomes" id="UP000050741"/>
    </source>
</evidence>
<name>A0A183C849_GLOPA</name>
<proteinExistence type="predicted"/>
<evidence type="ECO:0000313" key="2">
    <source>
        <dbReference type="WBParaSite" id="GPLIN_000904500"/>
    </source>
</evidence>